<dbReference type="EMBL" id="CM046396">
    <property type="protein sequence ID" value="KAI8537261.1"/>
    <property type="molecule type" value="Genomic_DNA"/>
</dbReference>
<sequence>MRMLPVCSATTSCSQISLHGGLQHFPKAFDVRCSAEGRVVLDLSSGNHIQGVSLKTEAASLFYSSFVDGREQSGSTCLINVPPFKNEFSDSNSEYFGNWSYKMSGINAPHYVGMEDLKFVASSSVSDSLTVDTDALSSGKTDIQGTLGGVSESISFSVKKGGIALENSVDVVTNSITSALKGANEGLDSALSEVISSIDHVGEFANKKFIGFSNDLKEASKKMGAISVEFLRGAIVQIEDSLKQGATYVVSAYGSTKDLLPSEVQNILSLSEDRVTKVVRPVGTALQQIYMGLEVFEKSFGLDPNDPIVTFVLFIGTSATLWGSYWFFTYGGYAGDLSPKSTFELLSGNENVVLIDVRPEARDCKFFQPFLLWDTGIFAVMISDLRERDGIPDLRRAARFRYGNVTLPEVDGSVRKLLKSGKELDDTLTAAVIRNLKIIQDRSKVVILDADGSRSKSIARSLKKLGVKAKFLASTRLGYVLSLFYASDKQPYLVQGGFQSWVKEGLRIKELKPETTLTIINEEAEAILEDLNPTPLKVVGYGMGFVAAAYALLEWEKTLQFVGVIGLGQTIYRRIASYEDVDDFKQDVSKLLAPVRLGGQAISWAAGKLETNGMGLPTSPSSSDVQSRVLQAVAKHESQPSDGEEKQDSSPDLTTENIDLSEA</sequence>
<gene>
    <name evidence="1" type="ORF">RHMOL_Rhmol09G0010000</name>
</gene>
<evidence type="ECO:0000313" key="2">
    <source>
        <dbReference type="Proteomes" id="UP001062846"/>
    </source>
</evidence>
<evidence type="ECO:0000313" key="1">
    <source>
        <dbReference type="EMBL" id="KAI8537261.1"/>
    </source>
</evidence>
<dbReference type="Proteomes" id="UP001062846">
    <property type="component" value="Chromosome 9"/>
</dbReference>
<keyword evidence="2" id="KW-1185">Reference proteome</keyword>
<proteinExistence type="predicted"/>
<accession>A0ACC0M9N1</accession>
<name>A0ACC0M9N1_RHOML</name>
<comment type="caution">
    <text evidence="1">The sequence shown here is derived from an EMBL/GenBank/DDBJ whole genome shotgun (WGS) entry which is preliminary data.</text>
</comment>
<protein>
    <submittedName>
        <fullName evidence="1">Uncharacterized protein</fullName>
    </submittedName>
</protein>
<organism evidence="1 2">
    <name type="scientific">Rhododendron molle</name>
    <name type="common">Chinese azalea</name>
    <name type="synonym">Azalea mollis</name>
    <dbReference type="NCBI Taxonomy" id="49168"/>
    <lineage>
        <taxon>Eukaryota</taxon>
        <taxon>Viridiplantae</taxon>
        <taxon>Streptophyta</taxon>
        <taxon>Embryophyta</taxon>
        <taxon>Tracheophyta</taxon>
        <taxon>Spermatophyta</taxon>
        <taxon>Magnoliopsida</taxon>
        <taxon>eudicotyledons</taxon>
        <taxon>Gunneridae</taxon>
        <taxon>Pentapetalae</taxon>
        <taxon>asterids</taxon>
        <taxon>Ericales</taxon>
        <taxon>Ericaceae</taxon>
        <taxon>Ericoideae</taxon>
        <taxon>Rhodoreae</taxon>
        <taxon>Rhododendron</taxon>
    </lineage>
</organism>
<reference evidence="1" key="1">
    <citation type="submission" date="2022-02" db="EMBL/GenBank/DDBJ databases">
        <title>Plant Genome Project.</title>
        <authorList>
            <person name="Zhang R.-G."/>
        </authorList>
    </citation>
    <scope>NUCLEOTIDE SEQUENCE</scope>
    <source>
        <strain evidence="1">AT1</strain>
    </source>
</reference>